<keyword evidence="3" id="KW-1185">Reference proteome</keyword>
<gene>
    <name evidence="2" type="ORF">EJ04DRAFT_268861</name>
</gene>
<keyword evidence="1" id="KW-0812">Transmembrane</keyword>
<dbReference type="AlphaFoldDB" id="A0A9P4QYT1"/>
<organism evidence="2 3">
    <name type="scientific">Polyplosphaeria fusca</name>
    <dbReference type="NCBI Taxonomy" id="682080"/>
    <lineage>
        <taxon>Eukaryota</taxon>
        <taxon>Fungi</taxon>
        <taxon>Dikarya</taxon>
        <taxon>Ascomycota</taxon>
        <taxon>Pezizomycotina</taxon>
        <taxon>Dothideomycetes</taxon>
        <taxon>Pleosporomycetidae</taxon>
        <taxon>Pleosporales</taxon>
        <taxon>Tetraplosphaeriaceae</taxon>
        <taxon>Polyplosphaeria</taxon>
    </lineage>
</organism>
<reference evidence="2" key="1">
    <citation type="journal article" date="2020" name="Stud. Mycol.">
        <title>101 Dothideomycetes genomes: a test case for predicting lifestyles and emergence of pathogens.</title>
        <authorList>
            <person name="Haridas S."/>
            <person name="Albert R."/>
            <person name="Binder M."/>
            <person name="Bloem J."/>
            <person name="Labutti K."/>
            <person name="Salamov A."/>
            <person name="Andreopoulos B."/>
            <person name="Baker S."/>
            <person name="Barry K."/>
            <person name="Bills G."/>
            <person name="Bluhm B."/>
            <person name="Cannon C."/>
            <person name="Castanera R."/>
            <person name="Culley D."/>
            <person name="Daum C."/>
            <person name="Ezra D."/>
            <person name="Gonzalez J."/>
            <person name="Henrissat B."/>
            <person name="Kuo A."/>
            <person name="Liang C."/>
            <person name="Lipzen A."/>
            <person name="Lutzoni F."/>
            <person name="Magnuson J."/>
            <person name="Mondo S."/>
            <person name="Nolan M."/>
            <person name="Ohm R."/>
            <person name="Pangilinan J."/>
            <person name="Park H.-J."/>
            <person name="Ramirez L."/>
            <person name="Alfaro M."/>
            <person name="Sun H."/>
            <person name="Tritt A."/>
            <person name="Yoshinaga Y."/>
            <person name="Zwiers L.-H."/>
            <person name="Turgeon B."/>
            <person name="Goodwin S."/>
            <person name="Spatafora J."/>
            <person name="Crous P."/>
            <person name="Grigoriev I."/>
        </authorList>
    </citation>
    <scope>NUCLEOTIDE SEQUENCE</scope>
    <source>
        <strain evidence="2">CBS 125425</strain>
    </source>
</reference>
<name>A0A9P4QYT1_9PLEO</name>
<dbReference type="Proteomes" id="UP000799444">
    <property type="component" value="Unassembled WGS sequence"/>
</dbReference>
<dbReference type="EMBL" id="ML996159">
    <property type="protein sequence ID" value="KAF2733579.1"/>
    <property type="molecule type" value="Genomic_DNA"/>
</dbReference>
<accession>A0A9P4QYT1</accession>
<protein>
    <submittedName>
        <fullName evidence="2">Uncharacterized protein</fullName>
    </submittedName>
</protein>
<evidence type="ECO:0000313" key="2">
    <source>
        <dbReference type="EMBL" id="KAF2733579.1"/>
    </source>
</evidence>
<feature type="transmembrane region" description="Helical" evidence="1">
    <location>
        <begin position="21"/>
        <end position="46"/>
    </location>
</feature>
<sequence length="132" mass="14723">MLLSIKSIYPPSRGLHGIEQWLAQMIAITLIPLITLVLGLLCYFFVYRRFPVVSDWPPGPKGMVFPGLEQFGVSLAFTHVFASKHSHWSTALYMGLRCLNESYLSHIGLDRSRSIGGVRCTSSGSSIHRSNQ</sequence>
<comment type="caution">
    <text evidence="2">The sequence shown here is derived from an EMBL/GenBank/DDBJ whole genome shotgun (WGS) entry which is preliminary data.</text>
</comment>
<keyword evidence="1" id="KW-0472">Membrane</keyword>
<evidence type="ECO:0000313" key="3">
    <source>
        <dbReference type="Proteomes" id="UP000799444"/>
    </source>
</evidence>
<keyword evidence="1" id="KW-1133">Transmembrane helix</keyword>
<proteinExistence type="predicted"/>
<evidence type="ECO:0000256" key="1">
    <source>
        <dbReference type="SAM" id="Phobius"/>
    </source>
</evidence>